<sequence>MEGLYREEHHIFRDAFRRFVEREVAPHMERWEDEGVVSRDVWRAMGEAGFLCPWLSEEYGGSGADFLYSVIITEELAKAGAVSFMAPLHSDIVAPYIAALGTEDQKRRWLPAAARGEVVLALAMTEPNTGSDLAALRTRAVREGEAWVINGQKTFISNGILADLVVVACRTGTVESGAKGISLIVVERGAPGFHRGRNLKKMGLHAQDTAELIFEDCRVPAENLLGTLNRGFYHMMDHLQQERLMACIMGQAMAEAMLDMTIEYARGRTAFGQPIASFQHNAFTIVDMATEVKLGRTFLERLIADHMAGKDIVTDVSMAKAWIGEMANRVAYRCVQLHGGYGYMEEYPISRFYRDVRPIPIFAGTTEIMKLIVAKRMQLM</sequence>
<feature type="domain" description="Acyl-CoA oxidase/dehydrogenase middle" evidence="11">
    <location>
        <begin position="121"/>
        <end position="217"/>
    </location>
</feature>
<evidence type="ECO:0000313" key="14">
    <source>
        <dbReference type="Proteomes" id="UP000276223"/>
    </source>
</evidence>
<dbReference type="AlphaFoldDB" id="A0A3N1ULR5"/>
<dbReference type="EMBL" id="RJVA01000012">
    <property type="protein sequence ID" value="ROQ92165.1"/>
    <property type="molecule type" value="Genomic_DNA"/>
</dbReference>
<dbReference type="InterPro" id="IPR036250">
    <property type="entry name" value="AcylCo_DH-like_C"/>
</dbReference>
<comment type="cofactor">
    <cofactor evidence="1 9">
        <name>FAD</name>
        <dbReference type="ChEBI" id="CHEBI:57692"/>
    </cofactor>
</comment>
<evidence type="ECO:0000256" key="7">
    <source>
        <dbReference type="ARBA" id="ARBA00066361"/>
    </source>
</evidence>
<dbReference type="FunFam" id="2.40.110.10:FF:000009">
    <property type="entry name" value="Acyl-CoA dehydrogenase"/>
    <property type="match status" value="1"/>
</dbReference>
<proteinExistence type="inferred from homology"/>
<evidence type="ECO:0000256" key="1">
    <source>
        <dbReference type="ARBA" id="ARBA00001974"/>
    </source>
</evidence>
<dbReference type="InterPro" id="IPR013786">
    <property type="entry name" value="AcylCoA_DH/ox_N"/>
</dbReference>
<dbReference type="PROSITE" id="PS00073">
    <property type="entry name" value="ACYL_COA_DH_2"/>
    <property type="match status" value="1"/>
</dbReference>
<reference evidence="13 14" key="1">
    <citation type="submission" date="2018-11" db="EMBL/GenBank/DDBJ databases">
        <title>Genomic Encyclopedia of Type Strains, Phase IV (KMG-IV): sequencing the most valuable type-strain genomes for metagenomic binning, comparative biology and taxonomic classification.</title>
        <authorList>
            <person name="Goeker M."/>
        </authorList>
    </citation>
    <scope>NUCLEOTIDE SEQUENCE [LARGE SCALE GENOMIC DNA]</scope>
    <source>
        <strain evidence="13 14">DSM 22027</strain>
    </source>
</reference>
<evidence type="ECO:0000256" key="6">
    <source>
        <dbReference type="ARBA" id="ARBA00023002"/>
    </source>
</evidence>
<comment type="similarity">
    <text evidence="2 9">Belongs to the acyl-CoA dehydrogenase family.</text>
</comment>
<keyword evidence="4 9" id="KW-0285">Flavoprotein</keyword>
<dbReference type="Gene3D" id="2.40.110.10">
    <property type="entry name" value="Butyryl-CoA Dehydrogenase, subunit A, domain 2"/>
    <property type="match status" value="1"/>
</dbReference>
<dbReference type="FunFam" id="1.10.540.10:FF:000009">
    <property type="entry name" value="Probable acyl-CoA dehydrogenase"/>
    <property type="match status" value="1"/>
</dbReference>
<dbReference type="InterPro" id="IPR009100">
    <property type="entry name" value="AcylCoA_DH/oxidase_NM_dom_sf"/>
</dbReference>
<dbReference type="Pfam" id="PF02770">
    <property type="entry name" value="Acyl-CoA_dh_M"/>
    <property type="match status" value="1"/>
</dbReference>
<evidence type="ECO:0000256" key="5">
    <source>
        <dbReference type="ARBA" id="ARBA00022827"/>
    </source>
</evidence>
<evidence type="ECO:0000256" key="9">
    <source>
        <dbReference type="RuleBase" id="RU362125"/>
    </source>
</evidence>
<dbReference type="Pfam" id="PF00441">
    <property type="entry name" value="Acyl-CoA_dh_1"/>
    <property type="match status" value="1"/>
</dbReference>
<evidence type="ECO:0000259" key="12">
    <source>
        <dbReference type="Pfam" id="PF02771"/>
    </source>
</evidence>
<dbReference type="Proteomes" id="UP000276223">
    <property type="component" value="Unassembled WGS sequence"/>
</dbReference>
<dbReference type="GO" id="GO:0003995">
    <property type="term" value="F:acyl-CoA dehydrogenase activity"/>
    <property type="evidence" value="ECO:0007669"/>
    <property type="project" value="InterPro"/>
</dbReference>
<gene>
    <name evidence="13" type="ORF">EDC27_1853</name>
</gene>
<dbReference type="OrthoDB" id="9765339at2"/>
<evidence type="ECO:0000259" key="11">
    <source>
        <dbReference type="Pfam" id="PF02770"/>
    </source>
</evidence>
<evidence type="ECO:0000256" key="8">
    <source>
        <dbReference type="ARBA" id="ARBA00067292"/>
    </source>
</evidence>
<dbReference type="InterPro" id="IPR037069">
    <property type="entry name" value="AcylCoA_DH/ox_N_sf"/>
</dbReference>
<feature type="domain" description="Acyl-CoA dehydrogenase/oxidase C-terminal" evidence="10">
    <location>
        <begin position="229"/>
        <end position="377"/>
    </location>
</feature>
<dbReference type="RefSeq" id="WP_123290331.1">
    <property type="nucleotide sequence ID" value="NZ_RJVA01000012.1"/>
</dbReference>
<keyword evidence="5 9" id="KW-0274">FAD</keyword>
<name>A0A3N1ULR5_9BACT</name>
<organism evidence="13 14">
    <name type="scientific">Desulfosoma caldarium</name>
    <dbReference type="NCBI Taxonomy" id="610254"/>
    <lineage>
        <taxon>Bacteria</taxon>
        <taxon>Pseudomonadati</taxon>
        <taxon>Thermodesulfobacteriota</taxon>
        <taxon>Syntrophobacteria</taxon>
        <taxon>Syntrophobacterales</taxon>
        <taxon>Syntrophobacteraceae</taxon>
        <taxon>Desulfosoma</taxon>
    </lineage>
</organism>
<dbReference type="FunFam" id="1.20.140.10:FF:000001">
    <property type="entry name" value="Acyl-CoA dehydrogenase"/>
    <property type="match status" value="1"/>
</dbReference>
<evidence type="ECO:0000256" key="4">
    <source>
        <dbReference type="ARBA" id="ARBA00022630"/>
    </source>
</evidence>
<comment type="subunit">
    <text evidence="3">Homotetramer.</text>
</comment>
<dbReference type="PANTHER" id="PTHR43884">
    <property type="entry name" value="ACYL-COA DEHYDROGENASE"/>
    <property type="match status" value="1"/>
</dbReference>
<evidence type="ECO:0000256" key="2">
    <source>
        <dbReference type="ARBA" id="ARBA00009347"/>
    </source>
</evidence>
<dbReference type="InterPro" id="IPR006091">
    <property type="entry name" value="Acyl-CoA_Oxase/DH_mid-dom"/>
</dbReference>
<dbReference type="InterPro" id="IPR006089">
    <property type="entry name" value="Acyl-CoA_DH_CS"/>
</dbReference>
<dbReference type="InterPro" id="IPR046373">
    <property type="entry name" value="Acyl-CoA_Oxase/DH_mid-dom_sf"/>
</dbReference>
<dbReference type="Gene3D" id="1.10.540.10">
    <property type="entry name" value="Acyl-CoA dehydrogenase/oxidase, N-terminal domain"/>
    <property type="match status" value="1"/>
</dbReference>
<evidence type="ECO:0000256" key="3">
    <source>
        <dbReference type="ARBA" id="ARBA00011881"/>
    </source>
</evidence>
<dbReference type="SUPFAM" id="SSF47203">
    <property type="entry name" value="Acyl-CoA dehydrogenase C-terminal domain-like"/>
    <property type="match status" value="1"/>
</dbReference>
<protein>
    <recommendedName>
        <fullName evidence="8">Cyclohexane-1-carbonyl-CoA dehydrogenase</fullName>
        <ecNumber evidence="7">1.3.8.11</ecNumber>
    </recommendedName>
</protein>
<dbReference type="Gene3D" id="1.20.140.10">
    <property type="entry name" value="Butyryl-CoA Dehydrogenase, subunit A, domain 3"/>
    <property type="match status" value="1"/>
</dbReference>
<dbReference type="SUPFAM" id="SSF56645">
    <property type="entry name" value="Acyl-CoA dehydrogenase NM domain-like"/>
    <property type="match status" value="1"/>
</dbReference>
<evidence type="ECO:0000259" key="10">
    <source>
        <dbReference type="Pfam" id="PF00441"/>
    </source>
</evidence>
<dbReference type="InterPro" id="IPR009075">
    <property type="entry name" value="AcylCo_DH/oxidase_C"/>
</dbReference>
<dbReference type="PANTHER" id="PTHR43884:SF12">
    <property type="entry name" value="ISOVALERYL-COA DEHYDROGENASE, MITOCHONDRIAL-RELATED"/>
    <property type="match status" value="1"/>
</dbReference>
<evidence type="ECO:0000313" key="13">
    <source>
        <dbReference type="EMBL" id="ROQ92165.1"/>
    </source>
</evidence>
<accession>A0A3N1ULR5</accession>
<dbReference type="EC" id="1.3.8.11" evidence="7"/>
<keyword evidence="6 9" id="KW-0560">Oxidoreductase</keyword>
<dbReference type="Pfam" id="PF02771">
    <property type="entry name" value="Acyl-CoA_dh_N"/>
    <property type="match status" value="1"/>
</dbReference>
<dbReference type="GO" id="GO:0050660">
    <property type="term" value="F:flavin adenine dinucleotide binding"/>
    <property type="evidence" value="ECO:0007669"/>
    <property type="project" value="InterPro"/>
</dbReference>
<comment type="caution">
    <text evidence="13">The sequence shown here is derived from an EMBL/GenBank/DDBJ whole genome shotgun (WGS) entry which is preliminary data.</text>
</comment>
<keyword evidence="14" id="KW-1185">Reference proteome</keyword>
<feature type="domain" description="Acyl-CoA dehydrogenase/oxidase N-terminal" evidence="12">
    <location>
        <begin position="7"/>
        <end position="117"/>
    </location>
</feature>